<dbReference type="InterPro" id="IPR006894">
    <property type="entry name" value="HupH_Hydgase_express_prot_C"/>
</dbReference>
<dbReference type="RefSeq" id="WP_121011021.1">
    <property type="nucleotide sequence ID" value="NZ_RCCJ01000001.1"/>
</dbReference>
<evidence type="ECO:0000313" key="4">
    <source>
        <dbReference type="Proteomes" id="UP000267841"/>
    </source>
</evidence>
<comment type="caution">
    <text evidence="3">The sequence shown here is derived from an EMBL/GenBank/DDBJ whole genome shotgun (WGS) entry which is preliminary data.</text>
</comment>
<dbReference type="Pfam" id="PF04809">
    <property type="entry name" value="HupH_C"/>
    <property type="match status" value="1"/>
</dbReference>
<name>A0A497XP93_9AQUI</name>
<dbReference type="AlphaFoldDB" id="A0A497XP93"/>
<dbReference type="InterPro" id="IPR038527">
    <property type="entry name" value="HupH_C_sf"/>
</dbReference>
<evidence type="ECO:0000313" key="3">
    <source>
        <dbReference type="EMBL" id="RLJ70777.1"/>
    </source>
</evidence>
<dbReference type="Gene3D" id="3.30.1370.140">
    <property type="entry name" value="HupH hydrogenase expression protein, C-terminal domain"/>
    <property type="match status" value="1"/>
</dbReference>
<sequence length="136" mass="15584">MLMNAVPILTEILQALKDFLEKGETHTIYINKVPITPEDREAILDTLGEGQVRIYYESKTQPAEWKETGIYGVWIGIIYDRDKKPVLETIEITDFPRLAASQREDIEEAVRVLEERLKEVKRLAQGEGSEPRQSGI</sequence>
<gene>
    <name evidence="3" type="ORF">BCF55_1060</name>
</gene>
<dbReference type="Proteomes" id="UP000267841">
    <property type="component" value="Unassembled WGS sequence"/>
</dbReference>
<reference evidence="3 4" key="1">
    <citation type="submission" date="2018-10" db="EMBL/GenBank/DDBJ databases">
        <title>Genomic Encyclopedia of Archaeal and Bacterial Type Strains, Phase II (KMG-II): from individual species to whole genera.</title>
        <authorList>
            <person name="Goeker M."/>
        </authorList>
    </citation>
    <scope>NUCLEOTIDE SEQUENCE [LARGE SCALE GENOMIC DNA]</scope>
    <source>
        <strain evidence="3 4">DSM 16510</strain>
    </source>
</reference>
<dbReference type="OrthoDB" id="9794350at2"/>
<accession>A0A497XP93</accession>
<protein>
    <submittedName>
        <fullName evidence="3">Hydrogenase-1 operon protein HyaF</fullName>
    </submittedName>
</protein>
<feature type="domain" description="HupH hydrogenase expression protein C-terminal" evidence="2">
    <location>
        <begin position="2"/>
        <end position="119"/>
    </location>
</feature>
<keyword evidence="4" id="KW-1185">Reference proteome</keyword>
<evidence type="ECO:0000259" key="2">
    <source>
        <dbReference type="Pfam" id="PF04809"/>
    </source>
</evidence>
<organism evidence="3 4">
    <name type="scientific">Hydrogenivirga caldilitoris</name>
    <dbReference type="NCBI Taxonomy" id="246264"/>
    <lineage>
        <taxon>Bacteria</taxon>
        <taxon>Pseudomonadati</taxon>
        <taxon>Aquificota</taxon>
        <taxon>Aquificia</taxon>
        <taxon>Aquificales</taxon>
        <taxon>Aquificaceae</taxon>
        <taxon>Hydrogenivirga</taxon>
    </lineage>
</organism>
<evidence type="ECO:0000256" key="1">
    <source>
        <dbReference type="ARBA" id="ARBA00010832"/>
    </source>
</evidence>
<dbReference type="EMBL" id="RCCJ01000001">
    <property type="protein sequence ID" value="RLJ70777.1"/>
    <property type="molecule type" value="Genomic_DNA"/>
</dbReference>
<proteinExistence type="inferred from homology"/>
<comment type="similarity">
    <text evidence="1">Belongs to the HupH/HyaF family.</text>
</comment>